<dbReference type="Pfam" id="PF02558">
    <property type="entry name" value="ApbA"/>
    <property type="match status" value="1"/>
</dbReference>
<protein>
    <recommendedName>
        <fullName evidence="5 10">2-dehydropantoate 2-reductase</fullName>
        <ecNumber evidence="4 10">1.1.1.169</ecNumber>
    </recommendedName>
    <alternativeName>
        <fullName evidence="8 10">Ketopantoate reductase</fullName>
    </alternativeName>
</protein>
<feature type="domain" description="Ketopantoate reductase N-terminal" evidence="11">
    <location>
        <begin position="3"/>
        <end position="152"/>
    </location>
</feature>
<dbReference type="InterPro" id="IPR013752">
    <property type="entry name" value="KPA_reductase"/>
</dbReference>
<dbReference type="Pfam" id="PF08546">
    <property type="entry name" value="ApbA_C"/>
    <property type="match status" value="1"/>
</dbReference>
<reference evidence="13 14" key="1">
    <citation type="submission" date="2020-01" db="EMBL/GenBank/DDBJ databases">
        <title>Spongiivirga citrea KCTC 32990T.</title>
        <authorList>
            <person name="Wang G."/>
        </authorList>
    </citation>
    <scope>NUCLEOTIDE SEQUENCE [LARGE SCALE GENOMIC DNA]</scope>
    <source>
        <strain evidence="13 14">KCTC 32990</strain>
    </source>
</reference>
<name>A0A6M0CT18_9FLAO</name>
<comment type="function">
    <text evidence="1 10">Catalyzes the NADPH-dependent reduction of ketopantoate into pantoic acid.</text>
</comment>
<evidence type="ECO:0000313" key="13">
    <source>
        <dbReference type="EMBL" id="NER16970.1"/>
    </source>
</evidence>
<keyword evidence="6 10" id="KW-0521">NADP</keyword>
<dbReference type="InterPro" id="IPR036291">
    <property type="entry name" value="NAD(P)-bd_dom_sf"/>
</dbReference>
<dbReference type="InterPro" id="IPR013328">
    <property type="entry name" value="6PGD_dom2"/>
</dbReference>
<dbReference type="InterPro" id="IPR013332">
    <property type="entry name" value="KPR_N"/>
</dbReference>
<dbReference type="SUPFAM" id="SSF48179">
    <property type="entry name" value="6-phosphogluconate dehydrogenase C-terminal domain-like"/>
    <property type="match status" value="1"/>
</dbReference>
<dbReference type="GO" id="GO:0015940">
    <property type="term" value="P:pantothenate biosynthetic process"/>
    <property type="evidence" value="ECO:0007669"/>
    <property type="project" value="UniProtKB-UniPathway"/>
</dbReference>
<dbReference type="GO" id="GO:0008677">
    <property type="term" value="F:2-dehydropantoate 2-reductase activity"/>
    <property type="evidence" value="ECO:0007669"/>
    <property type="project" value="UniProtKB-EC"/>
</dbReference>
<dbReference type="GO" id="GO:0005737">
    <property type="term" value="C:cytoplasm"/>
    <property type="evidence" value="ECO:0007669"/>
    <property type="project" value="TreeGrafter"/>
</dbReference>
<evidence type="ECO:0000256" key="9">
    <source>
        <dbReference type="ARBA" id="ARBA00048793"/>
    </source>
</evidence>
<dbReference type="NCBIfam" id="TIGR00745">
    <property type="entry name" value="apbA_panE"/>
    <property type="match status" value="1"/>
</dbReference>
<sequence>MNIVVFGVGGVGGFFGGKLAKAGHEVTFIARGKHLEAIKENGLTVKSIEGDFKIPKAKATDEVAIVKHADVIFLAVKSWQVEDIGKQLKSVLKPDAVVIPLQNGADNAEKLLISLRKNQVLGGLCRIISKIESPGVINHFAFHPQIIFGELNNEKSDRVLKIQWLFMDAKVDCIVPEDIQAAIWTKFLFITTISGLGALTRSEIGVMREDEKLRDMMQQTANEILEIANTKGININQKTIEKAFAAIDKQAYHTTASMQRDIMEGRPSELENFNGYVVKEGLKMGIPTPVNSFIYNCLLPMEKKARKHLRN</sequence>
<dbReference type="InterPro" id="IPR008927">
    <property type="entry name" value="6-PGluconate_DH-like_C_sf"/>
</dbReference>
<dbReference type="InterPro" id="IPR003710">
    <property type="entry name" value="ApbA"/>
</dbReference>
<dbReference type="UniPathway" id="UPA00028">
    <property type="reaction ID" value="UER00004"/>
</dbReference>
<dbReference type="RefSeq" id="WP_164030834.1">
    <property type="nucleotide sequence ID" value="NZ_JAABOQ010000003.1"/>
</dbReference>
<dbReference type="FunFam" id="3.40.50.720:FF:000307">
    <property type="entry name" value="2-dehydropantoate 2-reductase"/>
    <property type="match status" value="1"/>
</dbReference>
<comment type="caution">
    <text evidence="13">The sequence shown here is derived from an EMBL/GenBank/DDBJ whole genome shotgun (WGS) entry which is preliminary data.</text>
</comment>
<evidence type="ECO:0000256" key="2">
    <source>
        <dbReference type="ARBA" id="ARBA00004994"/>
    </source>
</evidence>
<keyword evidence="10" id="KW-0566">Pantothenate biosynthesis</keyword>
<evidence type="ECO:0000259" key="11">
    <source>
        <dbReference type="Pfam" id="PF02558"/>
    </source>
</evidence>
<dbReference type="PANTHER" id="PTHR21708">
    <property type="entry name" value="PROBABLE 2-DEHYDROPANTOATE 2-REDUCTASE"/>
    <property type="match status" value="1"/>
</dbReference>
<evidence type="ECO:0000259" key="12">
    <source>
        <dbReference type="Pfam" id="PF08546"/>
    </source>
</evidence>
<dbReference type="AlphaFoldDB" id="A0A6M0CT18"/>
<evidence type="ECO:0000256" key="5">
    <source>
        <dbReference type="ARBA" id="ARBA00019465"/>
    </source>
</evidence>
<evidence type="ECO:0000313" key="14">
    <source>
        <dbReference type="Proteomes" id="UP000474296"/>
    </source>
</evidence>
<keyword evidence="7 10" id="KW-0560">Oxidoreductase</keyword>
<evidence type="ECO:0000256" key="6">
    <source>
        <dbReference type="ARBA" id="ARBA00022857"/>
    </source>
</evidence>
<dbReference type="Gene3D" id="1.10.1040.10">
    <property type="entry name" value="N-(1-d-carboxylethyl)-l-norvaline Dehydrogenase, domain 2"/>
    <property type="match status" value="1"/>
</dbReference>
<comment type="catalytic activity">
    <reaction evidence="9 10">
        <text>(R)-pantoate + NADP(+) = 2-dehydropantoate + NADPH + H(+)</text>
        <dbReference type="Rhea" id="RHEA:16233"/>
        <dbReference type="ChEBI" id="CHEBI:11561"/>
        <dbReference type="ChEBI" id="CHEBI:15378"/>
        <dbReference type="ChEBI" id="CHEBI:15980"/>
        <dbReference type="ChEBI" id="CHEBI:57783"/>
        <dbReference type="ChEBI" id="CHEBI:58349"/>
        <dbReference type="EC" id="1.1.1.169"/>
    </reaction>
</comment>
<dbReference type="EC" id="1.1.1.169" evidence="4 10"/>
<proteinExistence type="inferred from homology"/>
<dbReference type="Proteomes" id="UP000474296">
    <property type="component" value="Unassembled WGS sequence"/>
</dbReference>
<organism evidence="13 14">
    <name type="scientific">Spongiivirga citrea</name>
    <dbReference type="NCBI Taxonomy" id="1481457"/>
    <lineage>
        <taxon>Bacteria</taxon>
        <taxon>Pseudomonadati</taxon>
        <taxon>Bacteroidota</taxon>
        <taxon>Flavobacteriia</taxon>
        <taxon>Flavobacteriales</taxon>
        <taxon>Flavobacteriaceae</taxon>
        <taxon>Spongiivirga</taxon>
    </lineage>
</organism>
<dbReference type="PANTHER" id="PTHR21708:SF26">
    <property type="entry name" value="2-DEHYDROPANTOATE 2-REDUCTASE"/>
    <property type="match status" value="1"/>
</dbReference>
<dbReference type="EMBL" id="JAABOQ010000003">
    <property type="protein sequence ID" value="NER16970.1"/>
    <property type="molecule type" value="Genomic_DNA"/>
</dbReference>
<evidence type="ECO:0000256" key="10">
    <source>
        <dbReference type="RuleBase" id="RU362068"/>
    </source>
</evidence>
<dbReference type="FunFam" id="1.10.1040.10:FF:000017">
    <property type="entry name" value="2-dehydropantoate 2-reductase"/>
    <property type="match status" value="1"/>
</dbReference>
<feature type="domain" description="Ketopantoate reductase C-terminal" evidence="12">
    <location>
        <begin position="178"/>
        <end position="299"/>
    </location>
</feature>
<dbReference type="InterPro" id="IPR051402">
    <property type="entry name" value="KPR-Related"/>
</dbReference>
<evidence type="ECO:0000256" key="8">
    <source>
        <dbReference type="ARBA" id="ARBA00032024"/>
    </source>
</evidence>
<evidence type="ECO:0000256" key="4">
    <source>
        <dbReference type="ARBA" id="ARBA00013014"/>
    </source>
</evidence>
<evidence type="ECO:0000256" key="3">
    <source>
        <dbReference type="ARBA" id="ARBA00007870"/>
    </source>
</evidence>
<keyword evidence="14" id="KW-1185">Reference proteome</keyword>
<gene>
    <name evidence="13" type="ORF">GWK10_07095</name>
</gene>
<dbReference type="Gene3D" id="3.40.50.720">
    <property type="entry name" value="NAD(P)-binding Rossmann-like Domain"/>
    <property type="match status" value="1"/>
</dbReference>
<evidence type="ECO:0000256" key="1">
    <source>
        <dbReference type="ARBA" id="ARBA00002919"/>
    </source>
</evidence>
<dbReference type="SUPFAM" id="SSF51735">
    <property type="entry name" value="NAD(P)-binding Rossmann-fold domains"/>
    <property type="match status" value="1"/>
</dbReference>
<accession>A0A6M0CT18</accession>
<comment type="pathway">
    <text evidence="2 10">Cofactor biosynthesis; (R)-pantothenate biosynthesis; (R)-pantoate from 3-methyl-2-oxobutanoate: step 2/2.</text>
</comment>
<comment type="similarity">
    <text evidence="3 10">Belongs to the ketopantoate reductase family.</text>
</comment>
<evidence type="ECO:0000256" key="7">
    <source>
        <dbReference type="ARBA" id="ARBA00023002"/>
    </source>
</evidence>